<gene>
    <name evidence="1" type="ORF">BN2476_300089</name>
</gene>
<organism evidence="1 2">
    <name type="scientific">Paraburkholderia piptadeniae</name>
    <dbReference type="NCBI Taxonomy" id="1701573"/>
    <lineage>
        <taxon>Bacteria</taxon>
        <taxon>Pseudomonadati</taxon>
        <taxon>Pseudomonadota</taxon>
        <taxon>Betaproteobacteria</taxon>
        <taxon>Burkholderiales</taxon>
        <taxon>Burkholderiaceae</taxon>
        <taxon>Paraburkholderia</taxon>
    </lineage>
</organism>
<keyword evidence="2" id="KW-1185">Reference proteome</keyword>
<proteinExistence type="predicted"/>
<accession>A0A1N7S2J3</accession>
<dbReference type="RefSeq" id="WP_143810973.1">
    <property type="nucleotide sequence ID" value="NZ_CYGY02000030.1"/>
</dbReference>
<name>A0A1N7S2J3_9BURK</name>
<dbReference type="Proteomes" id="UP000195569">
    <property type="component" value="Unassembled WGS sequence"/>
</dbReference>
<dbReference type="EMBL" id="CYGY02000030">
    <property type="protein sequence ID" value="SIT41613.1"/>
    <property type="molecule type" value="Genomic_DNA"/>
</dbReference>
<dbReference type="AlphaFoldDB" id="A0A1N7S2J3"/>
<comment type="caution">
    <text evidence="1">The sequence shown here is derived from an EMBL/GenBank/DDBJ whole genome shotgun (WGS) entry which is preliminary data.</text>
</comment>
<evidence type="ECO:0000313" key="1">
    <source>
        <dbReference type="EMBL" id="SIT41613.1"/>
    </source>
</evidence>
<reference evidence="1" key="1">
    <citation type="submission" date="2016-12" db="EMBL/GenBank/DDBJ databases">
        <authorList>
            <person name="Moulin L."/>
        </authorList>
    </citation>
    <scope>NUCLEOTIDE SEQUENCE [LARGE SCALE GENOMIC DNA]</scope>
    <source>
        <strain evidence="1">STM 7183</strain>
    </source>
</reference>
<evidence type="ECO:0000313" key="2">
    <source>
        <dbReference type="Proteomes" id="UP000195569"/>
    </source>
</evidence>
<dbReference type="OrthoDB" id="9156466at2"/>
<protein>
    <submittedName>
        <fullName evidence="1">Uncharacterized protein</fullName>
    </submittedName>
</protein>
<sequence>MASEVKWDKDAKASNRESLAGGRFMWVSVENEDNVIVVFSTDKGLDFNLTYSIKSGTLMKVSGAR</sequence>